<evidence type="ECO:0000256" key="2">
    <source>
        <dbReference type="ARBA" id="ARBA00012438"/>
    </source>
</evidence>
<keyword evidence="8" id="KW-0902">Two-component regulatory system</keyword>
<dbReference type="EC" id="2.7.13.3" evidence="2"/>
<sequence length="356" mass="37539">MLEVLAATLVVLVLWVTIPAPDLALRITQIALGVVAITGVGLRHFYPRIAFTLAFISTVVAAVLGLTVDPLLLAGIALNSVAAQHGRRAFAPWMLGVVLAGAFISIFINVSGSEDDMRNVLFSGITLCGAWALGVKTRTAQQLVAANAAIEERMRLARDVHDVLSHSLGTIGVQASVAAHIDGLNLVQLRSTLRDIEQLSRSSIAELKMLLSTTRRTDDETALPAALPNLLAETARTAEQSGVLTTITATGIEELPAAHRITTHRIVREAVSNMIRHSGATQCDIKVTATDRSVTVTVTDNGRGDISHGNGGFGLMGMQERVNLLGGTFHTGTLPAGGFGISAVLPLAHGEYGENE</sequence>
<dbReference type="Pfam" id="PF07730">
    <property type="entry name" value="HisKA_3"/>
    <property type="match status" value="1"/>
</dbReference>
<dbReference type="InterPro" id="IPR036890">
    <property type="entry name" value="HATPase_C_sf"/>
</dbReference>
<name>A0ABV9MSF7_9MICC</name>
<evidence type="ECO:0000256" key="3">
    <source>
        <dbReference type="ARBA" id="ARBA00022553"/>
    </source>
</evidence>
<keyword evidence="9" id="KW-1133">Transmembrane helix</keyword>
<dbReference type="CDD" id="cd16917">
    <property type="entry name" value="HATPase_UhpB-NarQ-NarX-like"/>
    <property type="match status" value="1"/>
</dbReference>
<evidence type="ECO:0000256" key="1">
    <source>
        <dbReference type="ARBA" id="ARBA00000085"/>
    </source>
</evidence>
<protein>
    <recommendedName>
        <fullName evidence="2">histidine kinase</fullName>
        <ecNumber evidence="2">2.7.13.3</ecNumber>
    </recommendedName>
</protein>
<dbReference type="InterPro" id="IPR011712">
    <property type="entry name" value="Sig_transdc_His_kin_sub3_dim/P"/>
</dbReference>
<evidence type="ECO:0000256" key="5">
    <source>
        <dbReference type="ARBA" id="ARBA00022741"/>
    </source>
</evidence>
<evidence type="ECO:0000313" key="12">
    <source>
        <dbReference type="Proteomes" id="UP001595884"/>
    </source>
</evidence>
<keyword evidence="9" id="KW-0472">Membrane</keyword>
<evidence type="ECO:0000256" key="9">
    <source>
        <dbReference type="SAM" id="Phobius"/>
    </source>
</evidence>
<dbReference type="InterPro" id="IPR003594">
    <property type="entry name" value="HATPase_dom"/>
</dbReference>
<dbReference type="PANTHER" id="PTHR24421">
    <property type="entry name" value="NITRATE/NITRITE SENSOR PROTEIN NARX-RELATED"/>
    <property type="match status" value="1"/>
</dbReference>
<gene>
    <name evidence="11" type="ORF">ACFO7V_18320</name>
</gene>
<keyword evidence="9" id="KW-0812">Transmembrane</keyword>
<keyword evidence="4" id="KW-0808">Transferase</keyword>
<reference evidence="12" key="1">
    <citation type="journal article" date="2019" name="Int. J. Syst. Evol. Microbiol.">
        <title>The Global Catalogue of Microorganisms (GCM) 10K type strain sequencing project: providing services to taxonomists for standard genome sequencing and annotation.</title>
        <authorList>
            <consortium name="The Broad Institute Genomics Platform"/>
            <consortium name="The Broad Institute Genome Sequencing Center for Infectious Disease"/>
            <person name="Wu L."/>
            <person name="Ma J."/>
        </authorList>
    </citation>
    <scope>NUCLEOTIDE SEQUENCE [LARGE SCALE GENOMIC DNA]</scope>
    <source>
        <strain evidence="12">CGMCC 1.12849</strain>
    </source>
</reference>
<evidence type="ECO:0000313" key="11">
    <source>
        <dbReference type="EMBL" id="MFC4718079.1"/>
    </source>
</evidence>
<feature type="transmembrane region" description="Helical" evidence="9">
    <location>
        <begin position="53"/>
        <end position="78"/>
    </location>
</feature>
<evidence type="ECO:0000256" key="7">
    <source>
        <dbReference type="ARBA" id="ARBA00022840"/>
    </source>
</evidence>
<keyword evidence="12" id="KW-1185">Reference proteome</keyword>
<keyword evidence="3" id="KW-0597">Phosphoprotein</keyword>
<feature type="domain" description="Histidine kinase/HSP90-like ATPase" evidence="10">
    <location>
        <begin position="258"/>
        <end position="349"/>
    </location>
</feature>
<keyword evidence="6 11" id="KW-0418">Kinase</keyword>
<evidence type="ECO:0000256" key="6">
    <source>
        <dbReference type="ARBA" id="ARBA00022777"/>
    </source>
</evidence>
<dbReference type="Gene3D" id="3.30.565.10">
    <property type="entry name" value="Histidine kinase-like ATPase, C-terminal domain"/>
    <property type="match status" value="1"/>
</dbReference>
<feature type="transmembrane region" description="Helical" evidence="9">
    <location>
        <begin position="29"/>
        <end position="46"/>
    </location>
</feature>
<dbReference type="Gene3D" id="1.20.5.1930">
    <property type="match status" value="1"/>
</dbReference>
<dbReference type="PANTHER" id="PTHR24421:SF10">
    <property type="entry name" value="NITRATE_NITRITE SENSOR PROTEIN NARQ"/>
    <property type="match status" value="1"/>
</dbReference>
<keyword evidence="5" id="KW-0547">Nucleotide-binding</keyword>
<proteinExistence type="predicted"/>
<evidence type="ECO:0000256" key="4">
    <source>
        <dbReference type="ARBA" id="ARBA00022679"/>
    </source>
</evidence>
<keyword evidence="7" id="KW-0067">ATP-binding</keyword>
<evidence type="ECO:0000256" key="8">
    <source>
        <dbReference type="ARBA" id="ARBA00023012"/>
    </source>
</evidence>
<accession>A0ABV9MSF7</accession>
<dbReference type="Proteomes" id="UP001595884">
    <property type="component" value="Unassembled WGS sequence"/>
</dbReference>
<dbReference type="SUPFAM" id="SSF55874">
    <property type="entry name" value="ATPase domain of HSP90 chaperone/DNA topoisomerase II/histidine kinase"/>
    <property type="match status" value="1"/>
</dbReference>
<dbReference type="GO" id="GO:0016301">
    <property type="term" value="F:kinase activity"/>
    <property type="evidence" value="ECO:0007669"/>
    <property type="project" value="UniProtKB-KW"/>
</dbReference>
<feature type="transmembrane region" description="Helical" evidence="9">
    <location>
        <begin position="90"/>
        <end position="110"/>
    </location>
</feature>
<organism evidence="11 12">
    <name type="scientific">Glutamicibacter bergerei</name>
    <dbReference type="NCBI Taxonomy" id="256702"/>
    <lineage>
        <taxon>Bacteria</taxon>
        <taxon>Bacillati</taxon>
        <taxon>Actinomycetota</taxon>
        <taxon>Actinomycetes</taxon>
        <taxon>Micrococcales</taxon>
        <taxon>Micrococcaceae</taxon>
        <taxon>Glutamicibacter</taxon>
    </lineage>
</organism>
<dbReference type="SMART" id="SM00387">
    <property type="entry name" value="HATPase_c"/>
    <property type="match status" value="1"/>
</dbReference>
<dbReference type="InterPro" id="IPR050482">
    <property type="entry name" value="Sensor_HK_TwoCompSys"/>
</dbReference>
<dbReference type="Pfam" id="PF02518">
    <property type="entry name" value="HATPase_c"/>
    <property type="match status" value="1"/>
</dbReference>
<comment type="caution">
    <text evidence="11">The sequence shown here is derived from an EMBL/GenBank/DDBJ whole genome shotgun (WGS) entry which is preliminary data.</text>
</comment>
<dbReference type="EMBL" id="JBHSHE010000092">
    <property type="protein sequence ID" value="MFC4718079.1"/>
    <property type="molecule type" value="Genomic_DNA"/>
</dbReference>
<comment type="catalytic activity">
    <reaction evidence="1">
        <text>ATP + protein L-histidine = ADP + protein N-phospho-L-histidine.</text>
        <dbReference type="EC" id="2.7.13.3"/>
    </reaction>
</comment>
<dbReference type="RefSeq" id="WP_382412608.1">
    <property type="nucleotide sequence ID" value="NZ_JBHSHE010000092.1"/>
</dbReference>
<evidence type="ECO:0000259" key="10">
    <source>
        <dbReference type="SMART" id="SM00387"/>
    </source>
</evidence>